<dbReference type="RefSeq" id="WP_040058200.1">
    <property type="nucleotide sequence ID" value="NZ_CP011974.1"/>
</dbReference>
<keyword evidence="2 3" id="KW-0808">Transferase</keyword>
<dbReference type="SMART" id="SM00981">
    <property type="entry name" value="THUMP"/>
    <property type="match status" value="1"/>
</dbReference>
<dbReference type="InterPro" id="IPR054170">
    <property type="entry name" value="RlmL_1st"/>
</dbReference>
<evidence type="ECO:0000313" key="3">
    <source>
        <dbReference type="EMBL" id="AKO91673.1"/>
    </source>
</evidence>
<dbReference type="AlphaFoldDB" id="A0A1X7F3Q6"/>
<dbReference type="PATRIC" id="fig|135735.6.peg.1168"/>
<accession>A0A0H4KTT5</accession>
<dbReference type="Pfam" id="PF22020">
    <property type="entry name" value="RlmL_1st"/>
    <property type="match status" value="1"/>
</dbReference>
<reference evidence="4" key="2">
    <citation type="submission" date="2015-06" db="EMBL/GenBank/DDBJ databases">
        <title>Genome Sequence of Bacillus endophyticus and Analysis of its Companion Mechanism in the Ketogulonigenium vulgare-Bacillus strain Consortium.</title>
        <authorList>
            <person name="Jia N."/>
            <person name="Du J."/>
            <person name="Ding M.-Z."/>
            <person name="Gao F."/>
            <person name="Yuan Y.-J."/>
        </authorList>
    </citation>
    <scope>NUCLEOTIDE SEQUENCE [LARGE SCALE GENOMIC DNA]</scope>
    <source>
        <strain evidence="4">Hbe603</strain>
    </source>
</reference>
<keyword evidence="1 3" id="KW-0489">Methyltransferase</keyword>
<dbReference type="InterPro" id="IPR002052">
    <property type="entry name" value="DNA_methylase_N6_adenine_CS"/>
</dbReference>
<dbReference type="OrthoDB" id="9809404at2"/>
<dbReference type="PROSITE" id="PS00092">
    <property type="entry name" value="N6_MTASE"/>
    <property type="match status" value="1"/>
</dbReference>
<dbReference type="InterPro" id="IPR004114">
    <property type="entry name" value="THUMP_dom"/>
</dbReference>
<accession>A0A1X7F3Q6</accession>
<dbReference type="GO" id="GO:0003723">
    <property type="term" value="F:RNA binding"/>
    <property type="evidence" value="ECO:0007669"/>
    <property type="project" value="UniProtKB-UniRule"/>
</dbReference>
<organism evidence="3 4">
    <name type="scientific">Priestia filamentosa</name>
    <dbReference type="NCBI Taxonomy" id="1402861"/>
    <lineage>
        <taxon>Bacteria</taxon>
        <taxon>Bacillati</taxon>
        <taxon>Bacillota</taxon>
        <taxon>Bacilli</taxon>
        <taxon>Bacillales</taxon>
        <taxon>Bacillaceae</taxon>
        <taxon>Priestia</taxon>
    </lineage>
</organism>
<proteinExistence type="predicted"/>
<dbReference type="SUPFAM" id="SSF53335">
    <property type="entry name" value="S-adenosyl-L-methionine-dependent methyltransferases"/>
    <property type="match status" value="1"/>
</dbReference>
<dbReference type="KEGG" id="beo:BEH_05875"/>
<evidence type="ECO:0000256" key="2">
    <source>
        <dbReference type="ARBA" id="ARBA00022679"/>
    </source>
</evidence>
<dbReference type="Gene3D" id="3.30.2130.30">
    <property type="match status" value="1"/>
</dbReference>
<name>A0A1X7F3Q6_9BACI</name>
<gene>
    <name evidence="3" type="ORF">BEH_05875</name>
</gene>
<dbReference type="PROSITE" id="PS01261">
    <property type="entry name" value="UPF0020"/>
    <property type="match status" value="1"/>
</dbReference>
<dbReference type="EMBL" id="CP011974">
    <property type="protein sequence ID" value="AKO91673.1"/>
    <property type="molecule type" value="Genomic_DNA"/>
</dbReference>
<dbReference type="InterPro" id="IPR029063">
    <property type="entry name" value="SAM-dependent_MTases_sf"/>
</dbReference>
<dbReference type="PROSITE" id="PS51165">
    <property type="entry name" value="THUMP"/>
    <property type="match status" value="1"/>
</dbReference>
<protein>
    <submittedName>
        <fullName evidence="3">RNA methyltransferase</fullName>
    </submittedName>
</protein>
<dbReference type="PANTHER" id="PTHR47313">
    <property type="entry name" value="RIBOSOMAL RNA LARGE SUBUNIT METHYLTRANSFERASE K/L"/>
    <property type="match status" value="1"/>
</dbReference>
<dbReference type="PANTHER" id="PTHR47313:SF1">
    <property type="entry name" value="RIBOSOMAL RNA LARGE SUBUNIT METHYLTRANSFERASE K_L"/>
    <property type="match status" value="1"/>
</dbReference>
<reference evidence="3 4" key="1">
    <citation type="journal article" date="2015" name="PLoS ONE">
        <title>Genome Sequence of Bacillus endophyticus and Analysis of Its Companion Mechanism in the Ketogulonigenium vulgare-Bacillus Strain Consortium.</title>
        <authorList>
            <person name="Jia N."/>
            <person name="Du J."/>
            <person name="Ding M.Z."/>
            <person name="Gao F."/>
            <person name="Yuan Y.J."/>
        </authorList>
    </citation>
    <scope>NUCLEOTIDE SEQUENCE [LARGE SCALE GENOMIC DNA]</scope>
    <source>
        <strain evidence="3 4">Hbe603</strain>
    </source>
</reference>
<evidence type="ECO:0000256" key="1">
    <source>
        <dbReference type="ARBA" id="ARBA00022603"/>
    </source>
</evidence>
<dbReference type="Pfam" id="PF02926">
    <property type="entry name" value="THUMP"/>
    <property type="match status" value="1"/>
</dbReference>
<dbReference type="GO" id="GO:0070043">
    <property type="term" value="F:rRNA (guanine-N7-)-methyltransferase activity"/>
    <property type="evidence" value="ECO:0007669"/>
    <property type="project" value="TreeGrafter"/>
</dbReference>
<dbReference type="InterPro" id="IPR000241">
    <property type="entry name" value="RlmKL-like_Mtase"/>
</dbReference>
<dbReference type="GeneID" id="93702414"/>
<evidence type="ECO:0000313" key="4">
    <source>
        <dbReference type="Proteomes" id="UP000036202"/>
    </source>
</evidence>
<dbReference type="Pfam" id="PF01170">
    <property type="entry name" value="UPF0020"/>
    <property type="match status" value="1"/>
</dbReference>
<dbReference type="InterPro" id="IPR053943">
    <property type="entry name" value="RlmKL-like_Mtase_CS"/>
</dbReference>
<dbReference type="Proteomes" id="UP000036202">
    <property type="component" value="Chromosome"/>
</dbReference>
<keyword evidence="4" id="KW-1185">Reference proteome</keyword>
<sequence>MKKQYTLIATAAMGIEAIVGKEVQELGYEANVKNGQVVFKGDELAIARSNLWLRTADRVKIKVGEFKATTFDELFEGTKALDWGRFLPADANFPVSGKSVKSKLFSVSDCQGIVKKAIVEKVKSHYSVRSGWLEETGPLFKIEVSLLKDIATITIDTSGAGLHKRGYRTGQGEAPLKETLAAALIKLTTWHPDRPFIDPFCGSGTIPIEAALIGQNIAPGFNREFDSEQWPWMSQEVWDKAREEAEDLANYDQPLDIAGYDINHKMIDIAKNNAIEAGLGDLVEFKQMQASDLTSNKEYGVIVANPPYGERMQERKQVERLYEEMGISFNKLDTWSAYIITSHKGFEQFYGKQATKKRKLFNGFIETNYYQYWGPRPPRKPQS</sequence>
<dbReference type="Gene3D" id="3.40.50.150">
    <property type="entry name" value="Vaccinia Virus protein VP39"/>
    <property type="match status" value="1"/>
</dbReference>
<dbReference type="CDD" id="cd11715">
    <property type="entry name" value="THUMP_AdoMetMT"/>
    <property type="match status" value="1"/>
</dbReference>
<dbReference type="GO" id="GO:0008990">
    <property type="term" value="F:rRNA (guanine-N2-)-methyltransferase activity"/>
    <property type="evidence" value="ECO:0007669"/>
    <property type="project" value="TreeGrafter"/>
</dbReference>